<dbReference type="Proteomes" id="UP000807342">
    <property type="component" value="Unassembled WGS sequence"/>
</dbReference>
<gene>
    <name evidence="4" type="ORF">P691DRAFT_805958</name>
</gene>
<feature type="compositionally biased region" description="Polar residues" evidence="1">
    <location>
        <begin position="123"/>
        <end position="136"/>
    </location>
</feature>
<keyword evidence="3" id="KW-0732">Signal</keyword>
<feature type="region of interest" description="Disordered" evidence="1">
    <location>
        <begin position="88"/>
        <end position="157"/>
    </location>
</feature>
<keyword evidence="5" id="KW-1185">Reference proteome</keyword>
<evidence type="ECO:0000313" key="5">
    <source>
        <dbReference type="Proteomes" id="UP000807342"/>
    </source>
</evidence>
<feature type="transmembrane region" description="Helical" evidence="2">
    <location>
        <begin position="29"/>
        <end position="52"/>
    </location>
</feature>
<proteinExistence type="predicted"/>
<evidence type="ECO:0000256" key="1">
    <source>
        <dbReference type="SAM" id="MobiDB-lite"/>
    </source>
</evidence>
<protein>
    <submittedName>
        <fullName evidence="4">Uncharacterized protein</fullName>
    </submittedName>
</protein>
<sequence>MYSAVTLVVLLAALPSAYAQFFVRRRPTIGRVIAGIIVGGLVFIFLIIIWLYMLRRRRRARSTATAPQQSTYGMGWSGGPYYGQHGMAPPPGGPGVNHVGVHGPPHGLDRHPMYPPPYDNNGKPWSNQSNRFNYSSPDAPPPALTKGDNHFVGGFKP</sequence>
<keyword evidence="2" id="KW-0812">Transmembrane</keyword>
<dbReference type="EMBL" id="MU151314">
    <property type="protein sequence ID" value="KAF9445247.1"/>
    <property type="molecule type" value="Genomic_DNA"/>
</dbReference>
<evidence type="ECO:0000256" key="2">
    <source>
        <dbReference type="SAM" id="Phobius"/>
    </source>
</evidence>
<name>A0A9P5X671_9AGAR</name>
<comment type="caution">
    <text evidence="4">The sequence shown here is derived from an EMBL/GenBank/DDBJ whole genome shotgun (WGS) entry which is preliminary data.</text>
</comment>
<feature type="chain" id="PRO_5040130320" evidence="3">
    <location>
        <begin position="20"/>
        <end position="157"/>
    </location>
</feature>
<evidence type="ECO:0000313" key="4">
    <source>
        <dbReference type="EMBL" id="KAF9445247.1"/>
    </source>
</evidence>
<accession>A0A9P5X671</accession>
<feature type="compositionally biased region" description="Low complexity" evidence="1">
    <location>
        <begin position="96"/>
        <end position="106"/>
    </location>
</feature>
<keyword evidence="2" id="KW-1133">Transmembrane helix</keyword>
<feature type="signal peptide" evidence="3">
    <location>
        <begin position="1"/>
        <end position="19"/>
    </location>
</feature>
<evidence type="ECO:0000256" key="3">
    <source>
        <dbReference type="SAM" id="SignalP"/>
    </source>
</evidence>
<keyword evidence="2" id="KW-0472">Membrane</keyword>
<dbReference type="AlphaFoldDB" id="A0A9P5X671"/>
<organism evidence="4 5">
    <name type="scientific">Macrolepiota fuliginosa MF-IS2</name>
    <dbReference type="NCBI Taxonomy" id="1400762"/>
    <lineage>
        <taxon>Eukaryota</taxon>
        <taxon>Fungi</taxon>
        <taxon>Dikarya</taxon>
        <taxon>Basidiomycota</taxon>
        <taxon>Agaricomycotina</taxon>
        <taxon>Agaricomycetes</taxon>
        <taxon>Agaricomycetidae</taxon>
        <taxon>Agaricales</taxon>
        <taxon>Agaricineae</taxon>
        <taxon>Agaricaceae</taxon>
        <taxon>Macrolepiota</taxon>
    </lineage>
</organism>
<reference evidence="4" key="1">
    <citation type="submission" date="2020-11" db="EMBL/GenBank/DDBJ databases">
        <authorList>
            <consortium name="DOE Joint Genome Institute"/>
            <person name="Ahrendt S."/>
            <person name="Riley R."/>
            <person name="Andreopoulos W."/>
            <person name="Labutti K."/>
            <person name="Pangilinan J."/>
            <person name="Ruiz-Duenas F.J."/>
            <person name="Barrasa J.M."/>
            <person name="Sanchez-Garcia M."/>
            <person name="Camarero S."/>
            <person name="Miyauchi S."/>
            <person name="Serrano A."/>
            <person name="Linde D."/>
            <person name="Babiker R."/>
            <person name="Drula E."/>
            <person name="Ayuso-Fernandez I."/>
            <person name="Pacheco R."/>
            <person name="Padilla G."/>
            <person name="Ferreira P."/>
            <person name="Barriuso J."/>
            <person name="Kellner H."/>
            <person name="Castanera R."/>
            <person name="Alfaro M."/>
            <person name="Ramirez L."/>
            <person name="Pisabarro A.G."/>
            <person name="Kuo A."/>
            <person name="Tritt A."/>
            <person name="Lipzen A."/>
            <person name="He G."/>
            <person name="Yan M."/>
            <person name="Ng V."/>
            <person name="Cullen D."/>
            <person name="Martin F."/>
            <person name="Rosso M.-N."/>
            <person name="Henrissat B."/>
            <person name="Hibbett D."/>
            <person name="Martinez A.T."/>
            <person name="Grigoriev I.V."/>
        </authorList>
    </citation>
    <scope>NUCLEOTIDE SEQUENCE</scope>
    <source>
        <strain evidence="4">MF-IS2</strain>
    </source>
</reference>